<protein>
    <submittedName>
        <fullName evidence="8">Multifunctional expression regulator</fullName>
    </submittedName>
</protein>
<dbReference type="GO" id="GO:0030430">
    <property type="term" value="C:host cell cytoplasm"/>
    <property type="evidence" value="ECO:0007669"/>
    <property type="project" value="UniProtKB-SubCell"/>
</dbReference>
<evidence type="ECO:0000313" key="8">
    <source>
        <dbReference type="EMBL" id="AGN48312.1"/>
    </source>
</evidence>
<evidence type="ECO:0000256" key="5">
    <source>
        <dbReference type="ARBA" id="ARBA00022833"/>
    </source>
</evidence>
<accession>A0A0K0K5Y0</accession>
<dbReference type="Pfam" id="PF05459">
    <property type="entry name" value="Herpes_UL69"/>
    <property type="match status" value="1"/>
</dbReference>
<keyword evidence="6" id="KW-0694">RNA-binding</keyword>
<keyword evidence="4" id="KW-0863">Zinc-finger</keyword>
<dbReference type="GO" id="GO:0006355">
    <property type="term" value="P:regulation of DNA-templated transcription"/>
    <property type="evidence" value="ECO:0007669"/>
    <property type="project" value="InterPro"/>
</dbReference>
<comment type="subcellular location">
    <subcellularLocation>
        <location evidence="1">Host cytoplasm</location>
    </subcellularLocation>
</comment>
<evidence type="ECO:0000256" key="2">
    <source>
        <dbReference type="ARBA" id="ARBA00008477"/>
    </source>
</evidence>
<dbReference type="InterPro" id="IPR008648">
    <property type="entry name" value="ICP27-like"/>
</dbReference>
<comment type="similarity">
    <text evidence="2">Belongs to the HHV-1 ICP27 protein family.</text>
</comment>
<keyword evidence="3" id="KW-0479">Metal-binding</keyword>
<gene>
    <name evidence="8" type="primary">UL54</name>
    <name evidence="8" type="ORF">ILTVWG_ORF3</name>
</gene>
<dbReference type="GO" id="GO:0008270">
    <property type="term" value="F:zinc ion binding"/>
    <property type="evidence" value="ECO:0007669"/>
    <property type="project" value="UniProtKB-KW"/>
</dbReference>
<dbReference type="EMBL" id="JX458823">
    <property type="protein sequence ID" value="AGN48312.1"/>
    <property type="molecule type" value="Genomic_DNA"/>
</dbReference>
<organismHost>
    <name type="scientific">Gallus gallus</name>
    <name type="common">Chicken</name>
    <dbReference type="NCBI Taxonomy" id="9031"/>
</organismHost>
<feature type="region of interest" description="Disordered" evidence="7">
    <location>
        <begin position="67"/>
        <end position="214"/>
    </location>
</feature>
<evidence type="ECO:0000256" key="7">
    <source>
        <dbReference type="SAM" id="MobiDB-lite"/>
    </source>
</evidence>
<feature type="compositionally biased region" description="Low complexity" evidence="7">
    <location>
        <begin position="176"/>
        <end position="188"/>
    </location>
</feature>
<evidence type="ECO:0000256" key="3">
    <source>
        <dbReference type="ARBA" id="ARBA00022723"/>
    </source>
</evidence>
<evidence type="ECO:0000256" key="6">
    <source>
        <dbReference type="ARBA" id="ARBA00022884"/>
    </source>
</evidence>
<feature type="compositionally biased region" description="Low complexity" evidence="7">
    <location>
        <begin position="132"/>
        <end position="144"/>
    </location>
</feature>
<evidence type="ECO:0000313" key="9">
    <source>
        <dbReference type="Proteomes" id="UP000165693"/>
    </source>
</evidence>
<keyword evidence="5" id="KW-0862">Zinc</keyword>
<evidence type="ECO:0000256" key="4">
    <source>
        <dbReference type="ARBA" id="ARBA00022771"/>
    </source>
</evidence>
<feature type="compositionally biased region" description="Basic and acidic residues" evidence="7">
    <location>
        <begin position="95"/>
        <end position="124"/>
    </location>
</feature>
<dbReference type="Proteomes" id="UP000165693">
    <property type="component" value="Genome"/>
</dbReference>
<organism evidence="8 9">
    <name type="scientific">Infectious laryngotracheitis virus</name>
    <name type="common">ILTV</name>
    <name type="synonym">Gallid herpesvirus 1</name>
    <dbReference type="NCBI Taxonomy" id="10386"/>
    <lineage>
        <taxon>Viruses</taxon>
        <taxon>Duplodnaviria</taxon>
        <taxon>Heunggongvirae</taxon>
        <taxon>Peploviricota</taxon>
        <taxon>Herviviricetes</taxon>
        <taxon>Herpesvirales</taxon>
        <taxon>Orthoherpesviridae</taxon>
        <taxon>Alphaherpesvirinae</taxon>
        <taxon>Iltovirus</taxon>
        <taxon>Iltovirus gallidalpha1</taxon>
    </lineage>
</organism>
<evidence type="ECO:0000256" key="1">
    <source>
        <dbReference type="ARBA" id="ARBA00004192"/>
    </source>
</evidence>
<dbReference type="GO" id="GO:0003723">
    <property type="term" value="F:RNA binding"/>
    <property type="evidence" value="ECO:0007669"/>
    <property type="project" value="UniProtKB-KW"/>
</dbReference>
<feature type="compositionally biased region" description="Basic residues" evidence="7">
    <location>
        <begin position="190"/>
        <end position="200"/>
    </location>
</feature>
<name>A0A0K0K5Y0_ILTV</name>
<proteinExistence type="inferred from homology"/>
<reference evidence="9" key="1">
    <citation type="submission" date="2012-08" db="EMBL/GenBank/DDBJ databases">
        <authorList>
            <person name="Xu Y.-L."/>
            <person name="He P."/>
            <person name="Zhang L."/>
            <person name="Dong S.-L."/>
            <person name="Li F."/>
        </authorList>
    </citation>
    <scope>NUCLEOTIDE SEQUENCE [LARGE SCALE GENOMIC DNA]</scope>
</reference>
<sequence>MTYTGSGPDHSKAKWISSQTACQITVGLPLSTYPELDTCSESVEVSTVVYAVSFFLTCTRYINPLTAMGRPEKSGINKDRRETRSRSSSNTSTHSEARSATERTKDRLDGRSRSRSESRHEAHCIRRRSHSTESSSRSRSSGRGSWKRVRDSRDRGRRRYSNGEPRSRYENQSGMSVRSSIRRVSSPRNKFMRGRAHIQVRRGIPPRPRRRAGTPEKRYRAPIFTVSLKHSRRSWERNRDELRRPIWRDFVRCPTSSRTETKELRNVTPAQYFEKAATAFGGLGKCITEELRLENQKCLLDMVNRAVDDDDCDDIDRDRGICFPAFLSSGSSDLAADAAFTSWKQFCGRAASLKGRWTSRPDIARLAKISRAVYLANCSFEELLFACDETLVWMLWHQFEDERIYPHDPIFSNIYCACQSLAMHLGPILPCYLSSIGSQLRDTTRSQELSLSSAKCPLTLLLTFFDRFSRIVYPRPEAMVMNHKAIDPARTLWDMYYPGTCSKKIPLVLAQHANVCRKEECRVVCAQLLSRQYTVGKFFSCDLF</sequence>
<feature type="compositionally biased region" description="Basic and acidic residues" evidence="7">
    <location>
        <begin position="70"/>
        <end position="85"/>
    </location>
</feature>